<dbReference type="InterPro" id="IPR006016">
    <property type="entry name" value="UspA"/>
</dbReference>
<dbReference type="Proteomes" id="UP000190897">
    <property type="component" value="Unassembled WGS sequence"/>
</dbReference>
<dbReference type="PANTHER" id="PTHR46268:SF6">
    <property type="entry name" value="UNIVERSAL STRESS PROTEIN UP12"/>
    <property type="match status" value="1"/>
</dbReference>
<keyword evidence="4" id="KW-1185">Reference proteome</keyword>
<dbReference type="PRINTS" id="PR01438">
    <property type="entry name" value="UNVRSLSTRESS"/>
</dbReference>
<organism evidence="3 4">
    <name type="scientific">Dyadobacter psychrophilus</name>
    <dbReference type="NCBI Taxonomy" id="651661"/>
    <lineage>
        <taxon>Bacteria</taxon>
        <taxon>Pseudomonadati</taxon>
        <taxon>Bacteroidota</taxon>
        <taxon>Cytophagia</taxon>
        <taxon>Cytophagales</taxon>
        <taxon>Spirosomataceae</taxon>
        <taxon>Dyadobacter</taxon>
    </lineage>
</organism>
<dbReference type="Pfam" id="PF00582">
    <property type="entry name" value="Usp"/>
    <property type="match status" value="1"/>
</dbReference>
<feature type="domain" description="UspA" evidence="2">
    <location>
        <begin position="1"/>
        <end position="141"/>
    </location>
</feature>
<dbReference type="Gene3D" id="3.40.50.620">
    <property type="entry name" value="HUPs"/>
    <property type="match status" value="2"/>
</dbReference>
<reference evidence="4" key="1">
    <citation type="submission" date="2017-02" db="EMBL/GenBank/DDBJ databases">
        <authorList>
            <person name="Varghese N."/>
            <person name="Submissions S."/>
        </authorList>
    </citation>
    <scope>NUCLEOTIDE SEQUENCE [LARGE SCALE GENOMIC DNA]</scope>
    <source>
        <strain evidence="4">DSM 22270</strain>
    </source>
</reference>
<gene>
    <name evidence="3" type="ORF">SAMN05660293_00096</name>
</gene>
<dbReference type="PANTHER" id="PTHR46268">
    <property type="entry name" value="STRESS RESPONSE PROTEIN NHAX"/>
    <property type="match status" value="1"/>
</dbReference>
<evidence type="ECO:0000259" key="2">
    <source>
        <dbReference type="Pfam" id="PF00582"/>
    </source>
</evidence>
<dbReference type="InterPro" id="IPR006015">
    <property type="entry name" value="Universal_stress_UspA"/>
</dbReference>
<dbReference type="CDD" id="cd00293">
    <property type="entry name" value="USP-like"/>
    <property type="match status" value="1"/>
</dbReference>
<dbReference type="AlphaFoldDB" id="A0A1T5B7R5"/>
<evidence type="ECO:0000256" key="1">
    <source>
        <dbReference type="ARBA" id="ARBA00008791"/>
    </source>
</evidence>
<dbReference type="SUPFAM" id="SSF52402">
    <property type="entry name" value="Adenine nucleotide alpha hydrolases-like"/>
    <property type="match status" value="2"/>
</dbReference>
<proteinExistence type="inferred from homology"/>
<accession>A0A1T5B7R5</accession>
<comment type="similarity">
    <text evidence="1">Belongs to the universal stress protein A family.</text>
</comment>
<name>A0A1T5B7R5_9BACT</name>
<evidence type="ECO:0000313" key="4">
    <source>
        <dbReference type="Proteomes" id="UP000190897"/>
    </source>
</evidence>
<sequence>MKTILVPLDFSENADKALEAAKQIAAKTGAKLLIMYAYQPYVGDFMIPESIVTAPIYQQLEDDYRTKLNERVSQAQREGYLADAIWETGGVETAVLKQAKETSADLIVVGRTGHAAFLDRLIGSAATGIALHAHCPVLIIPPSNEVIQFDQFVYATQLEFDEKEILVDVIALTKQLKSKLRLVKVNSDEQLDIQPDGQYIDEIEHELGIGRGEITILNSDHVMDRLENYCGQIKADLLIVSNRRRGFLEKLLNSSMTKKLTVDTQVPLLVYHKESVKDGLKAPMVILG</sequence>
<dbReference type="STRING" id="651661.SAMN05660293_00096"/>
<dbReference type="RefSeq" id="WP_170916545.1">
    <property type="nucleotide sequence ID" value="NZ_FUZA01000001.1"/>
</dbReference>
<protein>
    <submittedName>
        <fullName evidence="3">Nucleotide-binding universal stress protein, UspA family</fullName>
    </submittedName>
</protein>
<dbReference type="EMBL" id="FUZA01000001">
    <property type="protein sequence ID" value="SKB43311.1"/>
    <property type="molecule type" value="Genomic_DNA"/>
</dbReference>
<evidence type="ECO:0000313" key="3">
    <source>
        <dbReference type="EMBL" id="SKB43311.1"/>
    </source>
</evidence>
<dbReference type="InterPro" id="IPR014729">
    <property type="entry name" value="Rossmann-like_a/b/a_fold"/>
</dbReference>